<dbReference type="FunFam" id="3.30.950.10:FF:000002">
    <property type="entry name" value="Ribosomal RNA small subunit methyltransferase I"/>
    <property type="match status" value="1"/>
</dbReference>
<evidence type="ECO:0000256" key="4">
    <source>
        <dbReference type="ARBA" id="ARBA00022679"/>
    </source>
</evidence>
<evidence type="ECO:0000256" key="2">
    <source>
        <dbReference type="ARBA" id="ARBA00022552"/>
    </source>
</evidence>
<keyword evidence="1 6" id="KW-0963">Cytoplasm</keyword>
<dbReference type="GO" id="GO:0005737">
    <property type="term" value="C:cytoplasm"/>
    <property type="evidence" value="ECO:0007669"/>
    <property type="project" value="UniProtKB-SubCell"/>
</dbReference>
<dbReference type="GO" id="GO:0070677">
    <property type="term" value="F:rRNA (cytosine-2'-O-)-methyltransferase activity"/>
    <property type="evidence" value="ECO:0007669"/>
    <property type="project" value="UniProtKB-UniRule"/>
</dbReference>
<comment type="catalytic activity">
    <reaction evidence="6">
        <text>cytidine(1402) in 16S rRNA + S-adenosyl-L-methionine = 2'-O-methylcytidine(1402) in 16S rRNA + S-adenosyl-L-homocysteine + H(+)</text>
        <dbReference type="Rhea" id="RHEA:42924"/>
        <dbReference type="Rhea" id="RHEA-COMP:10285"/>
        <dbReference type="Rhea" id="RHEA-COMP:10286"/>
        <dbReference type="ChEBI" id="CHEBI:15378"/>
        <dbReference type="ChEBI" id="CHEBI:57856"/>
        <dbReference type="ChEBI" id="CHEBI:59789"/>
        <dbReference type="ChEBI" id="CHEBI:74495"/>
        <dbReference type="ChEBI" id="CHEBI:82748"/>
        <dbReference type="EC" id="2.1.1.198"/>
    </reaction>
</comment>
<gene>
    <name evidence="6" type="primary">rsmI</name>
    <name evidence="8" type="ordered locus">Ththe16_1961</name>
</gene>
<protein>
    <recommendedName>
        <fullName evidence="6">Ribosomal RNA small subunit methyltransferase I</fullName>
        <ecNumber evidence="6">2.1.1.198</ecNumber>
    </recommendedName>
    <alternativeName>
        <fullName evidence="6">16S rRNA 2'-O-ribose C1402 methyltransferase</fullName>
    </alternativeName>
    <alternativeName>
        <fullName evidence="6">rRNA (cytidine-2'-O-)-methyltransferase RsmI</fullName>
    </alternativeName>
</protein>
<dbReference type="InterPro" id="IPR014777">
    <property type="entry name" value="4pyrrole_Mease_sub1"/>
</dbReference>
<sequence>MSFPSGRPWSFFAPWWADVRLVLVPTPIGNLEDITLRALRVLKEAEVVACEDTRRTGLLLKHYGIPTPTLRLDQHTVGRARELLAPYAYVAYATDAGTPGISDPGAELVRLALGWGWRVEALPGPTALIPALVASGLPTHRFTFEGFLPKGGRERQERLLALAREGRTAVLYESPHRLRKTLEDLIEVYGPDHPVAVARELSKLHEEIFRGSLREALEHFQEPRGEFVLVLGPKALEGPDGEALARRLKEEGLSGRALVRALVALGLPRNEAYRLALEEEEG</sequence>
<comment type="subcellular location">
    <subcellularLocation>
        <location evidence="6">Cytoplasm</location>
    </subcellularLocation>
</comment>
<name>F6DG15_THETG</name>
<dbReference type="Pfam" id="PF00590">
    <property type="entry name" value="TP_methylase"/>
    <property type="match status" value="1"/>
</dbReference>
<dbReference type="PATRIC" id="fig|762633.3.peg.1951"/>
<keyword evidence="4 6" id="KW-0808">Transferase</keyword>
<dbReference type="HAMAP" id="MF_01877">
    <property type="entry name" value="16SrRNA_methyltr_I"/>
    <property type="match status" value="1"/>
</dbReference>
<accession>F6DG15</accession>
<feature type="domain" description="Tetrapyrrole methylase" evidence="7">
    <location>
        <begin position="20"/>
        <end position="216"/>
    </location>
</feature>
<keyword evidence="3 6" id="KW-0489">Methyltransferase</keyword>
<dbReference type="SUPFAM" id="SSF53790">
    <property type="entry name" value="Tetrapyrrole methylase"/>
    <property type="match status" value="1"/>
</dbReference>
<evidence type="ECO:0000256" key="6">
    <source>
        <dbReference type="HAMAP-Rule" id="MF_01877"/>
    </source>
</evidence>
<dbReference type="InterPro" id="IPR000878">
    <property type="entry name" value="4pyrrol_Mease"/>
</dbReference>
<evidence type="ECO:0000313" key="8">
    <source>
        <dbReference type="EMBL" id="AEG34352.1"/>
    </source>
</evidence>
<dbReference type="HOGENOM" id="CLU_044779_0_0_0"/>
<dbReference type="CDD" id="cd11648">
    <property type="entry name" value="RsmI"/>
    <property type="match status" value="1"/>
</dbReference>
<dbReference type="AlphaFoldDB" id="F6DG15"/>
<comment type="similarity">
    <text evidence="6">Belongs to the methyltransferase superfamily. RsmI family.</text>
</comment>
<dbReference type="InterPro" id="IPR008189">
    <property type="entry name" value="rRNA_ssu_MeTfrase_I"/>
</dbReference>
<keyword evidence="5 6" id="KW-0949">S-adenosyl-L-methionine</keyword>
<dbReference type="EC" id="2.1.1.198" evidence="6"/>
<keyword evidence="2 6" id="KW-0698">rRNA processing</keyword>
<evidence type="ECO:0000256" key="5">
    <source>
        <dbReference type="ARBA" id="ARBA00022691"/>
    </source>
</evidence>
<dbReference type="KEGG" id="tts:Ththe16_1961"/>
<evidence type="ECO:0000256" key="1">
    <source>
        <dbReference type="ARBA" id="ARBA00022490"/>
    </source>
</evidence>
<dbReference type="Proteomes" id="UP000009233">
    <property type="component" value="Chromosome"/>
</dbReference>
<evidence type="ECO:0000259" key="7">
    <source>
        <dbReference type="Pfam" id="PF00590"/>
    </source>
</evidence>
<dbReference type="InterPro" id="IPR014776">
    <property type="entry name" value="4pyrrole_Mease_sub2"/>
</dbReference>
<proteinExistence type="inferred from homology"/>
<dbReference type="Gene3D" id="3.30.950.10">
    <property type="entry name" value="Methyltransferase, Cobalt-precorrin-4 Transmethylase, Domain 2"/>
    <property type="match status" value="1"/>
</dbReference>
<dbReference type="InterPro" id="IPR035996">
    <property type="entry name" value="4pyrrol_Methylase_sf"/>
</dbReference>
<evidence type="ECO:0000256" key="3">
    <source>
        <dbReference type="ARBA" id="ARBA00022603"/>
    </source>
</evidence>
<dbReference type="Gene3D" id="3.40.1010.10">
    <property type="entry name" value="Cobalt-precorrin-4 Transmethylase, Domain 1"/>
    <property type="match status" value="1"/>
</dbReference>
<dbReference type="NCBIfam" id="TIGR00096">
    <property type="entry name" value="16S rRNA (cytidine(1402)-2'-O)-methyltransferase"/>
    <property type="match status" value="1"/>
</dbReference>
<dbReference type="PANTHER" id="PTHR46111:SF1">
    <property type="entry name" value="RIBOSOMAL RNA SMALL SUBUNIT METHYLTRANSFERASE I"/>
    <property type="match status" value="1"/>
</dbReference>
<reference evidence="8" key="1">
    <citation type="submission" date="2011-05" db="EMBL/GenBank/DDBJ databases">
        <title>Complete sequence of chromosome of Thermus thermophilus SG0.5JP17-16.</title>
        <authorList>
            <consortium name="US DOE Joint Genome Institute"/>
            <person name="Lucas S."/>
            <person name="Han J."/>
            <person name="Lapidus A."/>
            <person name="Cheng J.-F."/>
            <person name="Goodwin L."/>
            <person name="Pitluck S."/>
            <person name="Peters L."/>
            <person name="Mikhailova N."/>
            <person name="Teshima H."/>
            <person name="Han C."/>
            <person name="Tapia R."/>
            <person name="Land M."/>
            <person name="Hauser L."/>
            <person name="Kyrpides N."/>
            <person name="Ivanova N."/>
            <person name="Pagani I."/>
            <person name="Allgaier M."/>
            <person name="Hugenholtz P."/>
            <person name="Singer S."/>
            <person name="Gladden J."/>
            <person name="Woyke T."/>
        </authorList>
    </citation>
    <scope>NUCLEOTIDE SEQUENCE</scope>
    <source>
        <strain evidence="8">SG0.5JP17-16</strain>
    </source>
</reference>
<evidence type="ECO:0000313" key="9">
    <source>
        <dbReference type="Proteomes" id="UP000009233"/>
    </source>
</evidence>
<dbReference type="EMBL" id="CP002777">
    <property type="protein sequence ID" value="AEG34352.1"/>
    <property type="molecule type" value="Genomic_DNA"/>
</dbReference>
<dbReference type="PANTHER" id="PTHR46111">
    <property type="entry name" value="RIBOSOMAL RNA SMALL SUBUNIT METHYLTRANSFERASE I"/>
    <property type="match status" value="1"/>
</dbReference>
<dbReference type="PIRSF" id="PIRSF005917">
    <property type="entry name" value="MTase_YraL"/>
    <property type="match status" value="1"/>
</dbReference>
<comment type="function">
    <text evidence="6">Catalyzes the 2'-O-methylation of the ribose of cytidine 1402 (C1402) in 16S rRNA.</text>
</comment>
<organism evidence="8 9">
    <name type="scientific">Thermus thermophilus (strain SG0.5JP17-16)</name>
    <dbReference type="NCBI Taxonomy" id="762633"/>
    <lineage>
        <taxon>Bacteria</taxon>
        <taxon>Thermotogati</taxon>
        <taxon>Deinococcota</taxon>
        <taxon>Deinococci</taxon>
        <taxon>Thermales</taxon>
        <taxon>Thermaceae</taxon>
        <taxon>Thermus</taxon>
    </lineage>
</organism>